<feature type="region of interest" description="Disordered" evidence="3">
    <location>
        <begin position="531"/>
        <end position="560"/>
    </location>
</feature>
<evidence type="ECO:0000259" key="4">
    <source>
        <dbReference type="Pfam" id="PF12624"/>
    </source>
</evidence>
<proteinExistence type="inferred from homology"/>
<dbReference type="GO" id="GO:0045053">
    <property type="term" value="P:protein retention in Golgi apparatus"/>
    <property type="evidence" value="ECO:0007669"/>
    <property type="project" value="TreeGrafter"/>
</dbReference>
<organism evidence="5 6">
    <name type="scientific">Triparma strigata</name>
    <dbReference type="NCBI Taxonomy" id="1606541"/>
    <lineage>
        <taxon>Eukaryota</taxon>
        <taxon>Sar</taxon>
        <taxon>Stramenopiles</taxon>
        <taxon>Ochrophyta</taxon>
        <taxon>Bolidophyceae</taxon>
        <taxon>Parmales</taxon>
        <taxon>Triparmaceae</taxon>
        <taxon>Triparma</taxon>
    </lineage>
</organism>
<feature type="compositionally biased region" description="Gly residues" evidence="3">
    <location>
        <begin position="3874"/>
        <end position="3890"/>
    </location>
</feature>
<gene>
    <name evidence="5" type="ORF">TrST_g3768</name>
</gene>
<feature type="compositionally biased region" description="Basic and acidic residues" evidence="3">
    <location>
        <begin position="2865"/>
        <end position="2881"/>
    </location>
</feature>
<keyword evidence="6" id="KW-1185">Reference proteome</keyword>
<feature type="domain" description="Chorein N-terminal" evidence="4">
    <location>
        <begin position="46"/>
        <end position="454"/>
    </location>
</feature>
<evidence type="ECO:0000313" key="5">
    <source>
        <dbReference type="EMBL" id="GMH69607.1"/>
    </source>
</evidence>
<feature type="region of interest" description="Disordered" evidence="3">
    <location>
        <begin position="23"/>
        <end position="44"/>
    </location>
</feature>
<evidence type="ECO:0000313" key="6">
    <source>
        <dbReference type="Proteomes" id="UP001165085"/>
    </source>
</evidence>
<feature type="compositionally biased region" description="Low complexity" evidence="3">
    <location>
        <begin position="846"/>
        <end position="867"/>
    </location>
</feature>
<dbReference type="PANTHER" id="PTHR16166">
    <property type="entry name" value="VACUOLAR PROTEIN SORTING-ASSOCIATED PROTEIN VPS13"/>
    <property type="match status" value="1"/>
</dbReference>
<dbReference type="EMBL" id="BRXY01000134">
    <property type="protein sequence ID" value="GMH69607.1"/>
    <property type="molecule type" value="Genomic_DNA"/>
</dbReference>
<feature type="region of interest" description="Disordered" evidence="3">
    <location>
        <begin position="2170"/>
        <end position="2191"/>
    </location>
</feature>
<keyword evidence="2" id="KW-0813">Transport</keyword>
<dbReference type="InterPro" id="IPR026847">
    <property type="entry name" value="VPS13"/>
</dbReference>
<name>A0A9W7AHP9_9STRA</name>
<feature type="compositionally biased region" description="Low complexity" evidence="3">
    <location>
        <begin position="539"/>
        <end position="560"/>
    </location>
</feature>
<evidence type="ECO:0000256" key="2">
    <source>
        <dbReference type="ARBA" id="ARBA00022448"/>
    </source>
</evidence>
<feature type="compositionally biased region" description="Pro residues" evidence="3">
    <location>
        <begin position="1437"/>
        <end position="1451"/>
    </location>
</feature>
<dbReference type="Proteomes" id="UP001165085">
    <property type="component" value="Unassembled WGS sequence"/>
</dbReference>
<feature type="compositionally biased region" description="Pro residues" evidence="3">
    <location>
        <begin position="457"/>
        <end position="466"/>
    </location>
</feature>
<dbReference type="GO" id="GO:0006623">
    <property type="term" value="P:protein targeting to vacuole"/>
    <property type="evidence" value="ECO:0007669"/>
    <property type="project" value="TreeGrafter"/>
</dbReference>
<feature type="region of interest" description="Disordered" evidence="3">
    <location>
        <begin position="1429"/>
        <end position="1451"/>
    </location>
</feature>
<accession>A0A9W7AHP9</accession>
<evidence type="ECO:0000256" key="3">
    <source>
        <dbReference type="SAM" id="MobiDB-lite"/>
    </source>
</evidence>
<comment type="caution">
    <text evidence="5">The sequence shown here is derived from an EMBL/GenBank/DDBJ whole genome shotgun (WGS) entry which is preliminary data.</text>
</comment>
<feature type="region of interest" description="Disordered" evidence="3">
    <location>
        <begin position="452"/>
        <end position="486"/>
    </location>
</feature>
<sequence length="4039" mass="437720">MLESFFGRLLSTFLGRFFTLPNSDDSQSNPSSSPSSSSPRGGSGSSLTMSVWSGFVELKDLVAKLDVINDLVQRHCAALRMVKLRHLTIGRLELSVPWSSLGSKPVVIVIDSIHVVAETDLKVDSDPDSASSSSQQQLNDIQKRLQLLQNLSNPPETPKPSFSLLSWLAEGAINKIVDTIQIHVRDVHFRWEDSQSCPSKPFAFGVTVESLHINSSSNDDVSPSASANNIHKMIQLNHLSVYHDQMPPETRIYDGVNDQNRINKLMSDLIPRRSNLNPLPHSYILRPVNINSTLTLRRDFDEALESIKTQNLDSNSLLSANVNLSAINVQISNLQTTQTLTLLKASKHYTRILQYNRWRPPTAQFVPREWWMYAINCILYEVKKRLKSRKVKTLSYITARGRWRKEYCGLYEKHLNNEKMTKKQREKMAAIEEGRLGDLTVDDIFVFRTMVHRKNSTPPPPPPSTPANPNADADTDADGSLPQPSDLDLANQNPFFSFAESFLNMSAAFAPSPASENERMLEYLSAHLKSPKTKRKTATAKTTTSAFASASSPSPSTTNQSPAIKINLKVPTGSITFLSEQIPRSPPLPFLEFNFHEFLAGYELQKNLSSFDVQLQLRDVDASEVGVDGRAEKIIWRDQWTPDLQSKPLFLLNFRHKPSDKPQYDNAVESKLEKLHVLLSDNISAFREFKQFIPPKSSKLILPSRESYYNYYSAHASSSSFYSRVHASKSRHTKFNAASPKPSLSPHATQTPNLPPPSILNRHSNIYVSLSFCAPLLTLGDPSTSTITVDFGSFTLKNNRVAGVGNSKMHLQSPTLSGLFSPQPRSNDADAASGGLNTAEKMMLSPANAAQTPNPTPTSTSSTLRSPMTKSRQARTQRAHTDSFSFSETASNFTMNTTTSNRKNSAARQSASRLYQANFYDTFSLTLSKISIRLSGNKVIDEFNVNADLWRSVIPQDPTMSKFKISVSVDSLVFNVDVNDVVAVRDIVDSMSSGMMRMERRKSEIGLPEMFAVPMLPTIGGPVTPSSVSPYSRTRALHEMNLDEHVDSIFNARSHTTSYSAPSPDNASASQLHIMPTSTFASTFGDELMEFEDADQGDQDTSRSGSLQLQNSFFQEDQSDEFINPTFLPATRTTASSRGSHRTPSVASSAVGYLNSENLARLDVEYAVSDDGSEESFHSAVDIDLDQVKVDIKAAIRRLEEAGTHTLEDGEREAADLRALLLLDMEIEEEEKKKEDCDPDKLKQSALRAKALLRFRSRRPVSPVFVVRPPAIHQHAAGHRPSTPKPRVNRDLLLFTLTVNSFMINMTEGPKDVCSLRTTKMSASVRFRSEDIRSKITLDSLALGVSPSTYLRGIGISDRHIGLEHELSLFSLSQEENASAPKPPFFTTTMERVKDEGARCKVAIGSIDCSVDKAGLSQLLALDAFQSAAKQQRSSRNPPPPSNLPTHPPAPVETQQLASLAASFKLSSYKLKLVNPNGSQALSTSTTSIACSYAQTQRRFQILASCGGASLSGPNNFEIVCFKSKIPLSMRIRQSFNRGDENWVGCEGVGKNVVVKVDEVSVIIGATEIKKVLDVVNDFKAFLEQHIPSSIAPNNNHNAAGPPTRFDLVLLSPSIVVPEKRPSLGVATGLRNRASPTRGAFGPSRGIVFFSSKVSVVKGVNSEATVSMSLVGGGVKSLGRSDFESGVTNVTVNAAVRDGETRCEIGEIGVAMTTDFVEAIRCCSSNLKVEKGSNLRENSSDMVNESSSSSKLSFPQFHLTVVSLSLSLSSLRFEMKSIMLSMEETKLAFSVDKVECFNSLSGINFFQRTTVSSPPSPLISVNVDLRPLEMEVIARVRPFAVVLCVECVEEVVNFSRGISSFTEDEGPLTIVTEENQSTQSSSNATPVSLNFVRDLMVTVNVQEAAFYVPCYAPRRLEIDEVVDLIVFKAETTLDCKVTGRNEVAGKLKKMVREGKEVRRVVVITTDVKVDEICGSHAAMAVTAERNFTPRTSSYLLNPFSSEIKYRGVVTEFEGEVFDLCHRADVGVDAIEGKVFLKFVQEGGEEGDRAGIIKGCIEPILMACRKENESNGISGDGKEGELMLERGAGEGSASVPMATPGRLTRRRTPGGSRVGRQGGKSPMVGTPRTPKTPLTLGSRTPVMTPMTAISLISEEGDASVTSEKTIVRAGAGANHPQNPFRARTALPSDSSTNANRASVLAAKKPRTTFRSLLANSIFHGRVFAQGLKITMIPGSLLLYSDSPLLRIIFDNIKTDFCSFKGVVASTVDFEKLQVEGMNRGLVAWEPVVESWGVKVFVSGDMLLDADVARTGRTRIASRSGSLLGFAGSSSFDSSNSGGSAKVRSLTRRVTGAVTEVFSPIRGVGRSGGGAGGIIANTLELGVLMVWRPEDDVEAEAEVEEENSNDYPSDEDQKAPFDCAALLRTVEKPSSFFAKWMGKHNWNPEEAGRLRVSLEDNRPLNINITSALLSHLLMTLKSTSKPFIPGEWAQSNTNSASSSAVPLHWIRNCTGTRLTFWEEIGGDNGKVFSQGSVEVEGGGVVPLHLSKSQQQANRRYIALEVGSGGGDDDRGRGLSFRRVRHVPVDKVGVYKYPLRRKGGRSSGRGSEVKEGEGAIVVRVMLVHGGTSKMVSVESCIKLRNVSSSAIDFELKTGKRKLTGGNLHRAPYFVPVQFTRGGGVDNVLVLNGGMAMIPLSNIQKKDDQGEEVKGTDCEIGGGKILNVVKGGGVLTARSPWKFKNFLPLNVLLQVKSEKTGEEWKTVRPNAHSEKMRCGDDALWERATSDEIWLRVKFCDNTSQFPGWSTPVRVGKGDGGGVGCFVGDENGVNLKIGVVLVPGGEEAARKVSLYVPYWIIDSTGVRLEYVTRGKEGGERTRTEEKKEEASLDTSGHGQDGQGGNVWGEGDKEGFEFVAGQVVKKGVAGGSATTGGGLKNVGLKTLLEGGDEDLWEEIYGLRAQGGGGSSDAEVKGGTERKKLFDVYMVGDEDTKEMKIRYEDSVKQPWSNAVGLELSGGGGKPLDVKGKGRGPLSLCTMVVPAPRSLGGDLGVKLVCLVNRYTLINFVGREMEIIACEKGGGGTVQGRSTMMPSGMETKVPLHFNDNMCVRIRPTEYGWNWSGPFMIKRKRHDENAREVVLRLVNELSGNILIIAIELRSGDVFGGVDVAFRVAEYPPFRIENHTFCPLRMYQDEGKGGMEVGGAGGVGVVLLPYHSASYAWDYPDMKKRRLIIETAAGRSGSDVGGGGESIGQFGLDSLAPSSSLLETVHGNFAAQIIAEGPSRVLRLSDANMPKVTNAPESGGFEVGGKRFEFEINLNISRGIGVSLIDGNPQELLFIKLGEITARRFMDGKGGEEGEIVVKGLGVDNQLWVTPYPALLRSEGIKTSWKRDLRFRNSGVMSVSLVKELNLALQPVELRVDGGLVLRLADMVRRVLRGGEEVEGLKEGTIEWDGGEEGSARDEVLIRTLGLAMESRVGREGGGGGLRRVRSRKGGLAVVGGDGVEGGLGGGGGGGGRGRGQLLKISAPQAAHYVAMMKKGLVKVGGGAEEVGGTGVGGGAEEEGGRVVVERSDRGTRRKVYFEKLTVEPIVVNLSFVLPPSMVVGGGKGLGKLGLGIVGLLGVMNLTTVQNATMSFRAYNKEHVYGTRRDHFDSVFSSFAASGLRQSYMLLASSELLGNPLRLLRAVGEGVNGFREELGDGWRDGQLGGAFIGGLKGIGRFGVIVSRVWVEGVGKFVSTVADNLLELGGQLLVTKVVEDGGRGRDGGRGTGRRLEGGLAVTGLISACLNVCVSVVSEPVANAQLVPPPLFMLGVVRGLVRIGLGSFPKLLVGGMLDLGRGFGWIGWALREGGEREGEGESGAGGGERIRAPRFFIVDDGSGRGGSGEGGAEGGGRGGGKVDDIDSGGTLLTEYVEGRNVGFELLSRIGERGEFLHEGYVSHARCGAKGLEGARSEGKCFALLTRQKLLVLQRGRRGVVDVLWRVNLKKICDVEEFEEEAGGGGVKVFCLRDERQGLGQVNSQVLWRVGDCSEEWEGLVKALRSEGK</sequence>
<feature type="region of interest" description="Disordered" evidence="3">
    <location>
        <begin position="2865"/>
        <end position="2895"/>
    </location>
</feature>
<feature type="compositionally biased region" description="Low complexity" evidence="3">
    <location>
        <begin position="23"/>
        <end position="40"/>
    </location>
</feature>
<dbReference type="PANTHER" id="PTHR16166:SF93">
    <property type="entry name" value="INTERMEMBRANE LIPID TRANSFER PROTEIN VPS13"/>
    <property type="match status" value="1"/>
</dbReference>
<feature type="region of interest" description="Disordered" evidence="3">
    <location>
        <begin position="846"/>
        <end position="882"/>
    </location>
</feature>
<evidence type="ECO:0000256" key="1">
    <source>
        <dbReference type="ARBA" id="ARBA00006545"/>
    </source>
</evidence>
<feature type="region of interest" description="Disordered" evidence="3">
    <location>
        <begin position="2086"/>
        <end position="2139"/>
    </location>
</feature>
<dbReference type="Pfam" id="PF12624">
    <property type="entry name" value="VPS13_N"/>
    <property type="match status" value="1"/>
</dbReference>
<dbReference type="InterPro" id="IPR026854">
    <property type="entry name" value="VPS13_N"/>
</dbReference>
<dbReference type="OrthoDB" id="197063at2759"/>
<feature type="region of interest" description="Disordered" evidence="3">
    <location>
        <begin position="732"/>
        <end position="757"/>
    </location>
</feature>
<feature type="region of interest" description="Disordered" evidence="3">
    <location>
        <begin position="3870"/>
        <end position="3895"/>
    </location>
</feature>
<comment type="similarity">
    <text evidence="1">Belongs to the VPS13 family.</text>
</comment>
<reference evidence="6" key="1">
    <citation type="journal article" date="2023" name="Commun. Biol.">
        <title>Genome analysis of Parmales, the sister group of diatoms, reveals the evolutionary specialization of diatoms from phago-mixotrophs to photoautotrophs.</title>
        <authorList>
            <person name="Ban H."/>
            <person name="Sato S."/>
            <person name="Yoshikawa S."/>
            <person name="Yamada K."/>
            <person name="Nakamura Y."/>
            <person name="Ichinomiya M."/>
            <person name="Sato N."/>
            <person name="Blanc-Mathieu R."/>
            <person name="Endo H."/>
            <person name="Kuwata A."/>
            <person name="Ogata H."/>
        </authorList>
    </citation>
    <scope>NUCLEOTIDE SEQUENCE [LARGE SCALE GENOMIC DNA]</scope>
    <source>
        <strain evidence="6">NIES 3701</strain>
    </source>
</reference>
<protein>
    <recommendedName>
        <fullName evidence="4">Chorein N-terminal domain-containing protein</fullName>
    </recommendedName>
</protein>